<name>A0A177KIJ3_9BACI</name>
<evidence type="ECO:0000313" key="5">
    <source>
        <dbReference type="Proteomes" id="UP000077271"/>
    </source>
</evidence>
<evidence type="ECO:0000256" key="3">
    <source>
        <dbReference type="HAMAP-Rule" id="MF_01384"/>
    </source>
</evidence>
<dbReference type="Pfam" id="PF01774">
    <property type="entry name" value="UreD"/>
    <property type="match status" value="1"/>
</dbReference>
<dbReference type="GO" id="GO:0005737">
    <property type="term" value="C:cytoplasm"/>
    <property type="evidence" value="ECO:0007669"/>
    <property type="project" value="UniProtKB-SubCell"/>
</dbReference>
<comment type="subunit">
    <text evidence="3">UreD, UreF and UreG form a complex that acts as a GTP-hydrolysis-dependent molecular chaperone, activating the urease apoprotein by helping to assemble the nickel containing metallocenter of UreC. The UreE protein probably delivers the nickel.</text>
</comment>
<dbReference type="PANTHER" id="PTHR33643">
    <property type="entry name" value="UREASE ACCESSORY PROTEIN D"/>
    <property type="match status" value="1"/>
</dbReference>
<proteinExistence type="inferred from homology"/>
<dbReference type="PANTHER" id="PTHR33643:SF1">
    <property type="entry name" value="UREASE ACCESSORY PROTEIN D"/>
    <property type="match status" value="1"/>
</dbReference>
<dbReference type="HAMAP" id="MF_01384">
    <property type="entry name" value="UreD"/>
    <property type="match status" value="1"/>
</dbReference>
<dbReference type="Proteomes" id="UP000077271">
    <property type="component" value="Unassembled WGS sequence"/>
</dbReference>
<comment type="caution">
    <text evidence="4">The sequence shown here is derived from an EMBL/GenBank/DDBJ whole genome shotgun (WGS) entry which is preliminary data.</text>
</comment>
<dbReference type="RefSeq" id="WP_063975610.1">
    <property type="nucleotide sequence ID" value="NZ_LQWZ01000037.1"/>
</dbReference>
<reference evidence="4 5" key="1">
    <citation type="submission" date="2016-01" db="EMBL/GenBank/DDBJ databases">
        <title>Investigation of taxonomic status of Bacillus aminovorans.</title>
        <authorList>
            <person name="Verma A."/>
            <person name="Pal Y."/>
            <person name="Krishnamurthi S."/>
        </authorList>
    </citation>
    <scope>NUCLEOTIDE SEQUENCE [LARGE SCALE GENOMIC DNA]</scope>
    <source>
        <strain evidence="4 5">DSM 4337</strain>
    </source>
</reference>
<comment type="function">
    <text evidence="3">Required for maturation of urease via the functional incorporation of the urease nickel metallocenter.</text>
</comment>
<evidence type="ECO:0000256" key="1">
    <source>
        <dbReference type="ARBA" id="ARBA00007177"/>
    </source>
</evidence>
<dbReference type="EMBL" id="LQWZ01000037">
    <property type="protein sequence ID" value="OAH52806.1"/>
    <property type="molecule type" value="Genomic_DNA"/>
</dbReference>
<keyword evidence="2 3" id="KW-0143">Chaperone</keyword>
<keyword evidence="3" id="KW-0963">Cytoplasm</keyword>
<organism evidence="4 5">
    <name type="scientific">Domibacillus aminovorans</name>
    <dbReference type="NCBI Taxonomy" id="29332"/>
    <lineage>
        <taxon>Bacteria</taxon>
        <taxon>Bacillati</taxon>
        <taxon>Bacillota</taxon>
        <taxon>Bacilli</taxon>
        <taxon>Bacillales</taxon>
        <taxon>Bacillaceae</taxon>
        <taxon>Domibacillus</taxon>
    </lineage>
</organism>
<keyword evidence="3" id="KW-0996">Nickel insertion</keyword>
<gene>
    <name evidence="3" type="primary">ureD</name>
    <name evidence="4" type="ORF">AWH48_13415</name>
</gene>
<dbReference type="AlphaFoldDB" id="A0A177KIJ3"/>
<comment type="subcellular location">
    <subcellularLocation>
        <location evidence="3">Cytoplasm</location>
    </subcellularLocation>
</comment>
<protein>
    <recommendedName>
        <fullName evidence="3">Urease accessory protein UreD</fullName>
    </recommendedName>
</protein>
<accession>A0A177KIJ3</accession>
<evidence type="ECO:0000313" key="4">
    <source>
        <dbReference type="EMBL" id="OAH52806.1"/>
    </source>
</evidence>
<comment type="similarity">
    <text evidence="1 3">Belongs to the UreD family.</text>
</comment>
<dbReference type="InterPro" id="IPR002669">
    <property type="entry name" value="UreD"/>
</dbReference>
<dbReference type="OrthoDB" id="9807968at2"/>
<dbReference type="GO" id="GO:0016151">
    <property type="term" value="F:nickel cation binding"/>
    <property type="evidence" value="ECO:0007669"/>
    <property type="project" value="UniProtKB-UniRule"/>
</dbReference>
<evidence type="ECO:0000256" key="2">
    <source>
        <dbReference type="ARBA" id="ARBA00023186"/>
    </source>
</evidence>
<sequence length="273" mass="31436">MQEGMLELAIKVDQNEKSYVSRMNYRFPLKIMRPFYLDDMGTAFVYVFDTAGGMLAGDRADYSIRVEDGARLYLTNASTSKIYQMPEGKAYINQHFHVGENASFECFPEAISLFRQSELETQTRIDVHPNSVLAYCEMYSSGRKSAGESFDFRSLSNRFHLYIGGKLAIWEQYRLNMEREQFARLGYLEGYSHWGNLYLYAGQGKADNIAGLQEYLSTKDRASVRVGCSLHPSDVITIKALSSNYEEMTELFNDVWSFMRPLMLKGELPYIRK</sequence>